<organism evidence="2 3">
    <name type="scientific">Curvibacter cyanobacteriorum</name>
    <dbReference type="NCBI Taxonomy" id="3026422"/>
    <lineage>
        <taxon>Bacteria</taxon>
        <taxon>Pseudomonadati</taxon>
        <taxon>Pseudomonadota</taxon>
        <taxon>Betaproteobacteria</taxon>
        <taxon>Burkholderiales</taxon>
        <taxon>Comamonadaceae</taxon>
        <taxon>Curvibacter</taxon>
    </lineage>
</organism>
<reference evidence="2 3" key="1">
    <citation type="submission" date="2023-02" db="EMBL/GenBank/DDBJ databases">
        <title>Bacterial whole genomic sequence of Curvibacter sp. HBC61.</title>
        <authorList>
            <person name="Le V."/>
            <person name="Ko S.-R."/>
            <person name="Ahn C.-Y."/>
            <person name="Oh H.-M."/>
        </authorList>
    </citation>
    <scope>NUCLEOTIDE SEQUENCE [LARGE SCALE GENOMIC DNA]</scope>
    <source>
        <strain evidence="2 3">HBC61</strain>
    </source>
</reference>
<dbReference type="InterPro" id="IPR037873">
    <property type="entry name" value="BamE-like"/>
</dbReference>
<name>A0ABT5N4J0_9BURK</name>
<proteinExistence type="predicted"/>
<keyword evidence="3" id="KW-1185">Reference proteome</keyword>
<protein>
    <recommendedName>
        <fullName evidence="4">Lipoprotein SmpA/OmlA domain-containing protein</fullName>
    </recommendedName>
</protein>
<dbReference type="Gene3D" id="3.30.1450.10">
    <property type="match status" value="1"/>
</dbReference>
<sequence length="94" mass="10386">MAFIHSLLRVLILCTAMLGAVAFLSACGNSVSLENYQRLKVGQTFDEVKQIIGEPSRCDETLGVRNCVWGNTERSIRVNFALDKVLLLSADNLK</sequence>
<evidence type="ECO:0000313" key="3">
    <source>
        <dbReference type="Proteomes" id="UP001528673"/>
    </source>
</evidence>
<evidence type="ECO:0000256" key="1">
    <source>
        <dbReference type="ARBA" id="ARBA00022729"/>
    </source>
</evidence>
<gene>
    <name evidence="2" type="ORF">PSQ40_17985</name>
</gene>
<dbReference type="EMBL" id="JAQSIP010000010">
    <property type="protein sequence ID" value="MDD0840474.1"/>
    <property type="molecule type" value="Genomic_DNA"/>
</dbReference>
<evidence type="ECO:0000313" key="2">
    <source>
        <dbReference type="EMBL" id="MDD0840474.1"/>
    </source>
</evidence>
<keyword evidence="1" id="KW-0732">Signal</keyword>
<accession>A0ABT5N4J0</accession>
<comment type="caution">
    <text evidence="2">The sequence shown here is derived from an EMBL/GenBank/DDBJ whole genome shotgun (WGS) entry which is preliminary data.</text>
</comment>
<dbReference type="Proteomes" id="UP001528673">
    <property type="component" value="Unassembled WGS sequence"/>
</dbReference>
<evidence type="ECO:0008006" key="4">
    <source>
        <dbReference type="Google" id="ProtNLM"/>
    </source>
</evidence>
<dbReference type="RefSeq" id="WP_273953268.1">
    <property type="nucleotide sequence ID" value="NZ_JAQSIP010000010.1"/>
</dbReference>